<gene>
    <name evidence="2" type="ORF">V5799_033142</name>
</gene>
<comment type="caution">
    <text evidence="2">The sequence shown here is derived from an EMBL/GenBank/DDBJ whole genome shotgun (WGS) entry which is preliminary data.</text>
</comment>
<dbReference type="AlphaFoldDB" id="A0AAQ4DP62"/>
<name>A0AAQ4DP62_AMBAM</name>
<dbReference type="EMBL" id="JARKHS020028470">
    <property type="protein sequence ID" value="KAK8764252.1"/>
    <property type="molecule type" value="Genomic_DNA"/>
</dbReference>
<sequence length="102" mass="11616">MRPTAGLIRHRKQGQLHVHTCPGHRLAQDSTGNTKREMQVSRKPVQSGRRLPVPGSAGEVEGVLRPLRRFWRDDAAQQDDRCDDRLLMRHEQGSQGAGRRLF</sequence>
<reference evidence="2 3" key="1">
    <citation type="journal article" date="2023" name="Arcadia Sci">
        <title>De novo assembly of a long-read Amblyomma americanum tick genome.</title>
        <authorList>
            <person name="Chou S."/>
            <person name="Poskanzer K.E."/>
            <person name="Rollins M."/>
            <person name="Thuy-Boun P.S."/>
        </authorList>
    </citation>
    <scope>NUCLEOTIDE SEQUENCE [LARGE SCALE GENOMIC DNA]</scope>
    <source>
        <strain evidence="2">F_SG_1</strain>
        <tissue evidence="2">Salivary glands</tissue>
    </source>
</reference>
<proteinExistence type="predicted"/>
<dbReference type="Proteomes" id="UP001321473">
    <property type="component" value="Unassembled WGS sequence"/>
</dbReference>
<feature type="region of interest" description="Disordered" evidence="1">
    <location>
        <begin position="23"/>
        <end position="58"/>
    </location>
</feature>
<evidence type="ECO:0000256" key="1">
    <source>
        <dbReference type="SAM" id="MobiDB-lite"/>
    </source>
</evidence>
<protein>
    <submittedName>
        <fullName evidence="2">Uncharacterized protein</fullName>
    </submittedName>
</protein>
<keyword evidence="3" id="KW-1185">Reference proteome</keyword>
<organism evidence="2 3">
    <name type="scientific">Amblyomma americanum</name>
    <name type="common">Lone star tick</name>
    <dbReference type="NCBI Taxonomy" id="6943"/>
    <lineage>
        <taxon>Eukaryota</taxon>
        <taxon>Metazoa</taxon>
        <taxon>Ecdysozoa</taxon>
        <taxon>Arthropoda</taxon>
        <taxon>Chelicerata</taxon>
        <taxon>Arachnida</taxon>
        <taxon>Acari</taxon>
        <taxon>Parasitiformes</taxon>
        <taxon>Ixodida</taxon>
        <taxon>Ixodoidea</taxon>
        <taxon>Ixodidae</taxon>
        <taxon>Amblyomminae</taxon>
        <taxon>Amblyomma</taxon>
    </lineage>
</organism>
<accession>A0AAQ4DP62</accession>
<evidence type="ECO:0000313" key="2">
    <source>
        <dbReference type="EMBL" id="KAK8764252.1"/>
    </source>
</evidence>
<evidence type="ECO:0000313" key="3">
    <source>
        <dbReference type="Proteomes" id="UP001321473"/>
    </source>
</evidence>